<evidence type="ECO:0000259" key="3">
    <source>
        <dbReference type="Pfam" id="PF20434"/>
    </source>
</evidence>
<proteinExistence type="predicted"/>
<dbReference type="GO" id="GO:0016787">
    <property type="term" value="F:hydrolase activity"/>
    <property type="evidence" value="ECO:0007669"/>
    <property type="project" value="UniProtKB-KW"/>
</dbReference>
<accession>A0ABN5ISI3</accession>
<dbReference type="RefSeq" id="WP_106907132.1">
    <property type="nucleotide sequence ID" value="NZ_CP027850.1"/>
</dbReference>
<keyword evidence="5" id="KW-1185">Reference proteome</keyword>
<evidence type="ECO:0000313" key="5">
    <source>
        <dbReference type="Proteomes" id="UP000240527"/>
    </source>
</evidence>
<dbReference type="EMBL" id="CP027850">
    <property type="protein sequence ID" value="AVQ02000.1"/>
    <property type="molecule type" value="Genomic_DNA"/>
</dbReference>
<dbReference type="InterPro" id="IPR029058">
    <property type="entry name" value="AB_hydrolase_fold"/>
</dbReference>
<organism evidence="4 5">
    <name type="scientific">Caulobacter segnis</name>
    <dbReference type="NCBI Taxonomy" id="88688"/>
    <lineage>
        <taxon>Bacteria</taxon>
        <taxon>Pseudomonadati</taxon>
        <taxon>Pseudomonadota</taxon>
        <taxon>Alphaproteobacteria</taxon>
        <taxon>Caulobacterales</taxon>
        <taxon>Caulobacteraceae</taxon>
        <taxon>Caulobacter</taxon>
    </lineage>
</organism>
<keyword evidence="2" id="KW-0732">Signal</keyword>
<dbReference type="PANTHER" id="PTHR48081:SF6">
    <property type="entry name" value="PEPTIDASE S9 PROLYL OLIGOPEPTIDASE CATALYTIC DOMAIN-CONTAINING PROTEIN"/>
    <property type="match status" value="1"/>
</dbReference>
<evidence type="ECO:0000256" key="1">
    <source>
        <dbReference type="ARBA" id="ARBA00022801"/>
    </source>
</evidence>
<protein>
    <submittedName>
        <fullName evidence="4">Alpha/beta hydrolase</fullName>
    </submittedName>
</protein>
<dbReference type="Proteomes" id="UP000240527">
    <property type="component" value="Chromosome"/>
</dbReference>
<evidence type="ECO:0000256" key="2">
    <source>
        <dbReference type="SAM" id="SignalP"/>
    </source>
</evidence>
<gene>
    <name evidence="4" type="ORF">B7G68_09170</name>
</gene>
<dbReference type="SUPFAM" id="SSF53474">
    <property type="entry name" value="alpha/beta-Hydrolases"/>
    <property type="match status" value="1"/>
</dbReference>
<dbReference type="InterPro" id="IPR050300">
    <property type="entry name" value="GDXG_lipolytic_enzyme"/>
</dbReference>
<dbReference type="Pfam" id="PF20434">
    <property type="entry name" value="BD-FAE"/>
    <property type="match status" value="1"/>
</dbReference>
<feature type="chain" id="PRO_5046019954" evidence="2">
    <location>
        <begin position="32"/>
        <end position="327"/>
    </location>
</feature>
<dbReference type="Gene3D" id="3.40.50.1820">
    <property type="entry name" value="alpha/beta hydrolase"/>
    <property type="match status" value="1"/>
</dbReference>
<feature type="signal peptide" evidence="2">
    <location>
        <begin position="1"/>
        <end position="31"/>
    </location>
</feature>
<dbReference type="PANTHER" id="PTHR48081">
    <property type="entry name" value="AB HYDROLASE SUPERFAMILY PROTEIN C4A8.06C"/>
    <property type="match status" value="1"/>
</dbReference>
<name>A0ABN5ISI3_9CAUL</name>
<reference evidence="4 5" key="1">
    <citation type="journal article" date="2015" name="Biotechnol. Bioeng.">
        <title>Genome sequence and phenotypic characterization of Caulobacter segnis.</title>
        <authorList>
            <person name="Patel S."/>
            <person name="Fletcher B."/>
            <person name="Scott D.C."/>
            <person name="Ely B."/>
        </authorList>
    </citation>
    <scope>NUCLEOTIDE SEQUENCE [LARGE SCALE GENOMIC DNA]</scope>
    <source>
        <strain evidence="4 5">TK0059</strain>
    </source>
</reference>
<evidence type="ECO:0000313" key="4">
    <source>
        <dbReference type="EMBL" id="AVQ02000.1"/>
    </source>
</evidence>
<feature type="domain" description="BD-FAE-like" evidence="3">
    <location>
        <begin position="76"/>
        <end position="276"/>
    </location>
</feature>
<dbReference type="InterPro" id="IPR049492">
    <property type="entry name" value="BD-FAE-like_dom"/>
</dbReference>
<keyword evidence="1 4" id="KW-0378">Hydrolase</keyword>
<sequence>MTMTLIRRKATMVKFGITLALCLSAVVQAQASRAAETTLTSAPTPGALTNTSYRLWPDAAPGGGDATAASTPTLTVYRPFIARPNGAAVVIAPGGAYIGLASRLEGAEPAAWFTARGVTAFVLTYRVGPKAMLPIPLTDGARAMRFVRAHAGDFRVDPNRIGMMGFSAGGHLAATTAVDATPGEPQAEDPVERASSRPDFLVLVYPWLEGAQLRADGGSSYCDFIQRLKAPCTPSQFSKFAPLAHVSAKTPPTFLFHTTNDELVPVGGSTRFYQALVDHGVPAELHAFADGRHGSGLGGGSPILQTWPELLDLWLWARGVIDQTPAN</sequence>